<keyword evidence="4" id="KW-1185">Reference proteome</keyword>
<organism evidence="3 4">
    <name type="scientific">Nepenthes gracilis</name>
    <name type="common">Slender pitcher plant</name>
    <dbReference type="NCBI Taxonomy" id="150966"/>
    <lineage>
        <taxon>Eukaryota</taxon>
        <taxon>Viridiplantae</taxon>
        <taxon>Streptophyta</taxon>
        <taxon>Embryophyta</taxon>
        <taxon>Tracheophyta</taxon>
        <taxon>Spermatophyta</taxon>
        <taxon>Magnoliopsida</taxon>
        <taxon>eudicotyledons</taxon>
        <taxon>Gunneridae</taxon>
        <taxon>Pentapetalae</taxon>
        <taxon>Caryophyllales</taxon>
        <taxon>Nepenthaceae</taxon>
        <taxon>Nepenthes</taxon>
    </lineage>
</organism>
<reference evidence="3" key="1">
    <citation type="submission" date="2023-05" db="EMBL/GenBank/DDBJ databases">
        <title>Nepenthes gracilis genome sequencing.</title>
        <authorList>
            <person name="Fukushima K."/>
        </authorList>
    </citation>
    <scope>NUCLEOTIDE SEQUENCE</scope>
    <source>
        <strain evidence="3">SING2019-196</strain>
    </source>
</reference>
<proteinExistence type="predicted"/>
<feature type="region of interest" description="Disordered" evidence="1">
    <location>
        <begin position="40"/>
        <end position="95"/>
    </location>
</feature>
<evidence type="ECO:0000256" key="1">
    <source>
        <dbReference type="SAM" id="MobiDB-lite"/>
    </source>
</evidence>
<sequence>MVKQIKGRFPFLSVFLVFAILALSFAHGNGRELMATAEEKQSTLMSVKEKSREPRNAIELMDYDDAGPNVNTRSGIYSPPPPPPPPPPSPSPAMG</sequence>
<feature type="compositionally biased region" description="Pro residues" evidence="1">
    <location>
        <begin position="78"/>
        <end position="95"/>
    </location>
</feature>
<name>A0AAD3S667_NEPGR</name>
<evidence type="ECO:0000256" key="2">
    <source>
        <dbReference type="SAM" id="SignalP"/>
    </source>
</evidence>
<dbReference type="EMBL" id="BSYO01000005">
    <property type="protein sequence ID" value="GMH05119.1"/>
    <property type="molecule type" value="Genomic_DNA"/>
</dbReference>
<gene>
    <name evidence="3" type="ORF">Nepgr_006959</name>
</gene>
<keyword evidence="2" id="KW-0732">Signal</keyword>
<feature type="chain" id="PRO_5041971594" evidence="2">
    <location>
        <begin position="31"/>
        <end position="95"/>
    </location>
</feature>
<comment type="caution">
    <text evidence="3">The sequence shown here is derived from an EMBL/GenBank/DDBJ whole genome shotgun (WGS) entry which is preliminary data.</text>
</comment>
<dbReference type="Proteomes" id="UP001279734">
    <property type="component" value="Unassembled WGS sequence"/>
</dbReference>
<evidence type="ECO:0000313" key="4">
    <source>
        <dbReference type="Proteomes" id="UP001279734"/>
    </source>
</evidence>
<accession>A0AAD3S667</accession>
<evidence type="ECO:0000313" key="3">
    <source>
        <dbReference type="EMBL" id="GMH05119.1"/>
    </source>
</evidence>
<dbReference type="AlphaFoldDB" id="A0AAD3S667"/>
<feature type="signal peptide" evidence="2">
    <location>
        <begin position="1"/>
        <end position="30"/>
    </location>
</feature>
<protein>
    <submittedName>
        <fullName evidence="3">Uncharacterized protein</fullName>
    </submittedName>
</protein>
<dbReference type="PANTHER" id="PTHR37908:SF3">
    <property type="entry name" value="TRANSMEMBRANE PROTEIN"/>
    <property type="match status" value="1"/>
</dbReference>
<dbReference type="PANTHER" id="PTHR37908">
    <property type="entry name" value="TRANSMEMBRANE PROTEIN"/>
    <property type="match status" value="1"/>
</dbReference>
<feature type="compositionally biased region" description="Basic and acidic residues" evidence="1">
    <location>
        <begin position="40"/>
        <end position="56"/>
    </location>
</feature>